<evidence type="ECO:0000256" key="1">
    <source>
        <dbReference type="SAM" id="MobiDB-lite"/>
    </source>
</evidence>
<organism evidence="3 4">
    <name type="scientific">Biomphalaria pfeifferi</name>
    <name type="common">Bloodfluke planorb</name>
    <name type="synonym">Freshwater snail</name>
    <dbReference type="NCBI Taxonomy" id="112525"/>
    <lineage>
        <taxon>Eukaryota</taxon>
        <taxon>Metazoa</taxon>
        <taxon>Spiralia</taxon>
        <taxon>Lophotrochozoa</taxon>
        <taxon>Mollusca</taxon>
        <taxon>Gastropoda</taxon>
        <taxon>Heterobranchia</taxon>
        <taxon>Euthyneura</taxon>
        <taxon>Panpulmonata</taxon>
        <taxon>Hygrophila</taxon>
        <taxon>Lymnaeoidea</taxon>
        <taxon>Planorbidae</taxon>
        <taxon>Biomphalaria</taxon>
    </lineage>
</organism>
<keyword evidence="2" id="KW-1133">Transmembrane helix</keyword>
<gene>
    <name evidence="3" type="ORF">Bpfe_028255</name>
</gene>
<evidence type="ECO:0000256" key="2">
    <source>
        <dbReference type="SAM" id="Phobius"/>
    </source>
</evidence>
<feature type="compositionally biased region" description="Low complexity" evidence="1">
    <location>
        <begin position="122"/>
        <end position="135"/>
    </location>
</feature>
<feature type="region of interest" description="Disordered" evidence="1">
    <location>
        <begin position="122"/>
        <end position="206"/>
    </location>
</feature>
<evidence type="ECO:0000313" key="4">
    <source>
        <dbReference type="Proteomes" id="UP001233172"/>
    </source>
</evidence>
<dbReference type="AlphaFoldDB" id="A0AAD8ATQ9"/>
<proteinExistence type="predicted"/>
<evidence type="ECO:0000313" key="3">
    <source>
        <dbReference type="EMBL" id="KAK0042280.1"/>
    </source>
</evidence>
<accession>A0AAD8ATQ9</accession>
<keyword evidence="4" id="KW-1185">Reference proteome</keyword>
<reference evidence="3" key="1">
    <citation type="journal article" date="2023" name="PLoS Negl. Trop. Dis.">
        <title>A genome sequence for Biomphalaria pfeifferi, the major vector snail for the human-infecting parasite Schistosoma mansoni.</title>
        <authorList>
            <person name="Bu L."/>
            <person name="Lu L."/>
            <person name="Laidemitt M.R."/>
            <person name="Zhang S.M."/>
            <person name="Mutuku M."/>
            <person name="Mkoji G."/>
            <person name="Steinauer M."/>
            <person name="Loker E.S."/>
        </authorList>
    </citation>
    <scope>NUCLEOTIDE SEQUENCE</scope>
    <source>
        <strain evidence="3">KasaAsao</strain>
    </source>
</reference>
<keyword evidence="2" id="KW-0472">Membrane</keyword>
<feature type="compositionally biased region" description="Low complexity" evidence="1">
    <location>
        <begin position="162"/>
        <end position="172"/>
    </location>
</feature>
<feature type="compositionally biased region" description="Basic and acidic residues" evidence="1">
    <location>
        <begin position="191"/>
        <end position="200"/>
    </location>
</feature>
<dbReference type="EMBL" id="JASAOG010000245">
    <property type="protein sequence ID" value="KAK0042280.1"/>
    <property type="molecule type" value="Genomic_DNA"/>
</dbReference>
<feature type="compositionally biased region" description="Low complexity" evidence="1">
    <location>
        <begin position="142"/>
        <end position="152"/>
    </location>
</feature>
<keyword evidence="2" id="KW-0812">Transmembrane</keyword>
<protein>
    <submittedName>
        <fullName evidence="3">Uncharacterized protein</fullName>
    </submittedName>
</protein>
<dbReference type="Proteomes" id="UP001233172">
    <property type="component" value="Unassembled WGS sequence"/>
</dbReference>
<feature type="transmembrane region" description="Helical" evidence="2">
    <location>
        <begin position="12"/>
        <end position="32"/>
    </location>
</feature>
<feature type="non-terminal residue" evidence="3">
    <location>
        <position position="1"/>
    </location>
</feature>
<comment type="caution">
    <text evidence="3">The sequence shown here is derived from an EMBL/GenBank/DDBJ whole genome shotgun (WGS) entry which is preliminary data.</text>
</comment>
<reference evidence="3" key="2">
    <citation type="submission" date="2023-04" db="EMBL/GenBank/DDBJ databases">
        <authorList>
            <person name="Bu L."/>
            <person name="Lu L."/>
            <person name="Laidemitt M.R."/>
            <person name="Zhang S.M."/>
            <person name="Mutuku M."/>
            <person name="Mkoji G."/>
            <person name="Steinauer M."/>
            <person name="Loker E.S."/>
        </authorList>
    </citation>
    <scope>NUCLEOTIDE SEQUENCE</scope>
    <source>
        <strain evidence="3">KasaAsao</strain>
        <tissue evidence="3">Whole Snail</tissue>
    </source>
</reference>
<name>A0AAD8ATQ9_BIOPF</name>
<sequence>MPMTVPAAEVAGIISGGITVVVFAAVVGVLCWRFPACRSRSFWDKNIKRAIRKVYGKCKKKKVKEEKKSLIIGPMIRKRSRDEPPFVVPQIFVDYGSRRTSYASASDHMMLGALALDLRRSSGSSAGSRRTSLASDSDRRGSNSSMGSRRTSFASDTDRRGSASSMGSRRTSIFSDQSDRRGSASSKSSRKGSDGSRIDDTDVSLA</sequence>